<sequence length="229" mass="25324">MCLCPSDGSQKYQNSSALYSDDDDDDDDEEDELKFLRYVFACNADRQVTVSSVVLPRGQQFKVEREENGAYVTDLEGFGTLLNEIRLRVGGKALLKHADRVSIKSSSFMACTPPFLYMGSTTCVIGGDRSDERCVHSTVSLHGFVSTTCVIGGDRSDERCVHSSACTPPFLYMDRSDERCVHSSAFTHPKAARKYFKDVSGAELFRVDSIPALGFSTAVSSHIHFPFID</sequence>
<dbReference type="EMBL" id="OC003330">
    <property type="protein sequence ID" value="CAD7263149.1"/>
    <property type="molecule type" value="Genomic_DNA"/>
</dbReference>
<feature type="region of interest" description="Disordered" evidence="1">
    <location>
        <begin position="1"/>
        <end position="28"/>
    </location>
</feature>
<protein>
    <submittedName>
        <fullName evidence="2">Uncharacterized protein</fullName>
    </submittedName>
</protein>
<dbReference type="AlphaFoldDB" id="A0A7R9G1V1"/>
<gene>
    <name evidence="2" type="ORF">TSIB3V08_LOCUS7236</name>
</gene>
<proteinExistence type="predicted"/>
<organism evidence="2">
    <name type="scientific">Timema shepardi</name>
    <name type="common">Walking stick</name>
    <dbReference type="NCBI Taxonomy" id="629360"/>
    <lineage>
        <taxon>Eukaryota</taxon>
        <taxon>Metazoa</taxon>
        <taxon>Ecdysozoa</taxon>
        <taxon>Arthropoda</taxon>
        <taxon>Hexapoda</taxon>
        <taxon>Insecta</taxon>
        <taxon>Pterygota</taxon>
        <taxon>Neoptera</taxon>
        <taxon>Polyneoptera</taxon>
        <taxon>Phasmatodea</taxon>
        <taxon>Timematodea</taxon>
        <taxon>Timematoidea</taxon>
        <taxon>Timematidae</taxon>
        <taxon>Timema</taxon>
    </lineage>
</organism>
<evidence type="ECO:0000256" key="1">
    <source>
        <dbReference type="SAM" id="MobiDB-lite"/>
    </source>
</evidence>
<dbReference type="SUPFAM" id="SSF49879">
    <property type="entry name" value="SMAD/FHA domain"/>
    <property type="match status" value="1"/>
</dbReference>
<name>A0A7R9G1V1_TIMSH</name>
<accession>A0A7R9G1V1</accession>
<evidence type="ECO:0000313" key="2">
    <source>
        <dbReference type="EMBL" id="CAD7263149.1"/>
    </source>
</evidence>
<dbReference type="InterPro" id="IPR008984">
    <property type="entry name" value="SMAD_FHA_dom_sf"/>
</dbReference>
<reference evidence="2" key="1">
    <citation type="submission" date="2020-11" db="EMBL/GenBank/DDBJ databases">
        <authorList>
            <person name="Tran Van P."/>
        </authorList>
    </citation>
    <scope>NUCLEOTIDE SEQUENCE</scope>
</reference>
<feature type="compositionally biased region" description="Polar residues" evidence="1">
    <location>
        <begin position="7"/>
        <end position="18"/>
    </location>
</feature>